<dbReference type="Gene3D" id="3.30.565.10">
    <property type="entry name" value="Histidine kinase-like ATPase, C-terminal domain"/>
    <property type="match status" value="1"/>
</dbReference>
<evidence type="ECO:0000256" key="1">
    <source>
        <dbReference type="ARBA" id="ARBA00000085"/>
    </source>
</evidence>
<reference evidence="8" key="1">
    <citation type="submission" date="2021-01" db="EMBL/GenBank/DDBJ databases">
        <title>Genome sequence of Phenylobacterium sp. 20VBR1 isolated from a valley glaceir, Ny-Alesund, Svalbard.</title>
        <authorList>
            <person name="Thomas F.A."/>
            <person name="Krishnan K.P."/>
            <person name="Sinha R.K."/>
        </authorList>
    </citation>
    <scope>NUCLEOTIDE SEQUENCE</scope>
    <source>
        <strain evidence="8">20VBR1</strain>
    </source>
</reference>
<dbReference type="Pfam" id="PF02518">
    <property type="entry name" value="HATPase_c"/>
    <property type="match status" value="1"/>
</dbReference>
<keyword evidence="5" id="KW-0902">Two-component regulatory system</keyword>
<dbReference type="PANTHER" id="PTHR24421:SF10">
    <property type="entry name" value="NITRATE_NITRITE SENSOR PROTEIN NARQ"/>
    <property type="match status" value="1"/>
</dbReference>
<evidence type="ECO:0000256" key="5">
    <source>
        <dbReference type="ARBA" id="ARBA00023012"/>
    </source>
</evidence>
<dbReference type="GO" id="GO:0000160">
    <property type="term" value="P:phosphorelay signal transduction system"/>
    <property type="evidence" value="ECO:0007669"/>
    <property type="project" value="UniProtKB-KW"/>
</dbReference>
<comment type="catalytic activity">
    <reaction evidence="1">
        <text>ATP + protein L-histidine = ADP + protein N-phospho-L-histidine.</text>
        <dbReference type="EC" id="2.7.13.3"/>
    </reaction>
</comment>
<dbReference type="PROSITE" id="PS50109">
    <property type="entry name" value="HIS_KIN"/>
    <property type="match status" value="1"/>
</dbReference>
<evidence type="ECO:0000256" key="4">
    <source>
        <dbReference type="ARBA" id="ARBA00022777"/>
    </source>
</evidence>
<evidence type="ECO:0000259" key="7">
    <source>
        <dbReference type="PROSITE" id="PS50109"/>
    </source>
</evidence>
<dbReference type="InterPro" id="IPR005467">
    <property type="entry name" value="His_kinase_dom"/>
</dbReference>
<dbReference type="SMART" id="SM00387">
    <property type="entry name" value="HATPase_c"/>
    <property type="match status" value="1"/>
</dbReference>
<dbReference type="PANTHER" id="PTHR24421">
    <property type="entry name" value="NITRATE/NITRITE SENSOR PROTEIN NARX-RELATED"/>
    <property type="match status" value="1"/>
</dbReference>
<evidence type="ECO:0000256" key="2">
    <source>
        <dbReference type="ARBA" id="ARBA00012438"/>
    </source>
</evidence>
<dbReference type="InterPro" id="IPR003594">
    <property type="entry name" value="HATPase_dom"/>
</dbReference>
<dbReference type="GO" id="GO:0004673">
    <property type="term" value="F:protein histidine kinase activity"/>
    <property type="evidence" value="ECO:0007669"/>
    <property type="project" value="UniProtKB-EC"/>
</dbReference>
<dbReference type="AlphaFoldDB" id="A0A974P3C8"/>
<dbReference type="SUPFAM" id="SSF55874">
    <property type="entry name" value="ATPase domain of HSP90 chaperone/DNA topoisomerase II/histidine kinase"/>
    <property type="match status" value="1"/>
</dbReference>
<evidence type="ECO:0000256" key="6">
    <source>
        <dbReference type="SAM" id="MobiDB-lite"/>
    </source>
</evidence>
<evidence type="ECO:0000256" key="3">
    <source>
        <dbReference type="ARBA" id="ARBA00022679"/>
    </source>
</evidence>
<name>A0A974P3C8_9CAUL</name>
<organism evidence="8">
    <name type="scientific">Phenylobacterium glaciei</name>
    <dbReference type="NCBI Taxonomy" id="2803784"/>
    <lineage>
        <taxon>Bacteria</taxon>
        <taxon>Pseudomonadati</taxon>
        <taxon>Pseudomonadota</taxon>
        <taxon>Alphaproteobacteria</taxon>
        <taxon>Caulobacterales</taxon>
        <taxon>Caulobacteraceae</taxon>
        <taxon>Phenylobacterium</taxon>
    </lineage>
</organism>
<feature type="region of interest" description="Disordered" evidence="6">
    <location>
        <begin position="132"/>
        <end position="156"/>
    </location>
</feature>
<protein>
    <recommendedName>
        <fullName evidence="2">histidine kinase</fullName>
        <ecNumber evidence="2">2.7.13.3</ecNumber>
    </recommendedName>
</protein>
<gene>
    <name evidence="8" type="ORF">JKL49_25245</name>
</gene>
<dbReference type="EC" id="2.7.13.3" evidence="2"/>
<dbReference type="InterPro" id="IPR050482">
    <property type="entry name" value="Sensor_HK_TwoCompSys"/>
</dbReference>
<evidence type="ECO:0000313" key="8">
    <source>
        <dbReference type="EMBL" id="QQZ49958.1"/>
    </source>
</evidence>
<keyword evidence="4 8" id="KW-0418">Kinase</keyword>
<sequence length="156" mass="16342">MAGAATLIQDIATVCPVRADQVLPLSQIVSELVTNAFKYAHADGRAGVVLVRCGGCKAGGAQIDVVDDGPGLPPGFNPATDGGLGFRLIRALSRQVGATLDFGSEGQGLRVRVTVPRHIPVAPKNIDRTGFEDENVEPSCPRRPAPGTLLFGRYPQ</sequence>
<keyword evidence="3" id="KW-0808">Transferase</keyword>
<dbReference type="EMBL" id="CP068570">
    <property type="protein sequence ID" value="QQZ49958.1"/>
    <property type="molecule type" value="Genomic_DNA"/>
</dbReference>
<accession>A0A974P3C8</accession>
<dbReference type="InterPro" id="IPR036890">
    <property type="entry name" value="HATPase_C_sf"/>
</dbReference>
<feature type="domain" description="Histidine kinase" evidence="7">
    <location>
        <begin position="25"/>
        <end position="119"/>
    </location>
</feature>
<proteinExistence type="predicted"/>